<reference evidence="1" key="2">
    <citation type="submission" date="2020-09" db="EMBL/GenBank/DDBJ databases">
        <authorList>
            <person name="Sun Q."/>
            <person name="Zhou Y."/>
        </authorList>
    </citation>
    <scope>NUCLEOTIDE SEQUENCE</scope>
    <source>
        <strain evidence="1">CGMCC 4.7430</strain>
    </source>
</reference>
<gene>
    <name evidence="1" type="ORF">GCM10012278_53210</name>
</gene>
<evidence type="ECO:0008006" key="3">
    <source>
        <dbReference type="Google" id="ProtNLM"/>
    </source>
</evidence>
<reference evidence="1" key="1">
    <citation type="journal article" date="2014" name="Int. J. Syst. Evol. Microbiol.">
        <title>Complete genome sequence of Corynebacterium casei LMG S-19264T (=DSM 44701T), isolated from a smear-ripened cheese.</title>
        <authorList>
            <consortium name="US DOE Joint Genome Institute (JGI-PGF)"/>
            <person name="Walter F."/>
            <person name="Albersmeier A."/>
            <person name="Kalinowski J."/>
            <person name="Ruckert C."/>
        </authorList>
    </citation>
    <scope>NUCLEOTIDE SEQUENCE</scope>
    <source>
        <strain evidence="1">CGMCC 4.7430</strain>
    </source>
</reference>
<dbReference type="EMBL" id="BMNK01000009">
    <property type="protein sequence ID" value="GGP11053.1"/>
    <property type="molecule type" value="Genomic_DNA"/>
</dbReference>
<dbReference type="SUPFAM" id="SSF55144">
    <property type="entry name" value="LigT-like"/>
    <property type="match status" value="1"/>
</dbReference>
<accession>A0A918A850</accession>
<evidence type="ECO:0000313" key="1">
    <source>
        <dbReference type="EMBL" id="GGP11053.1"/>
    </source>
</evidence>
<evidence type="ECO:0000313" key="2">
    <source>
        <dbReference type="Proteomes" id="UP000660745"/>
    </source>
</evidence>
<comment type="caution">
    <text evidence="1">The sequence shown here is derived from an EMBL/GenBank/DDBJ whole genome shotgun (WGS) entry which is preliminary data.</text>
</comment>
<protein>
    <recommendedName>
        <fullName evidence="3">2'-5' RNA ligase family protein</fullName>
    </recommendedName>
</protein>
<organism evidence="1 2">
    <name type="scientific">Nonomuraea glycinis</name>
    <dbReference type="NCBI Taxonomy" id="2047744"/>
    <lineage>
        <taxon>Bacteria</taxon>
        <taxon>Bacillati</taxon>
        <taxon>Actinomycetota</taxon>
        <taxon>Actinomycetes</taxon>
        <taxon>Streptosporangiales</taxon>
        <taxon>Streptosporangiaceae</taxon>
        <taxon>Nonomuraea</taxon>
    </lineage>
</organism>
<dbReference type="Proteomes" id="UP000660745">
    <property type="component" value="Unassembled WGS sequence"/>
</dbReference>
<dbReference type="InterPro" id="IPR009097">
    <property type="entry name" value="Cyclic_Pdiesterase"/>
</dbReference>
<dbReference type="Pfam" id="PF13563">
    <property type="entry name" value="2_5_RNA_ligase2"/>
    <property type="match status" value="1"/>
</dbReference>
<dbReference type="Gene3D" id="3.90.1140.10">
    <property type="entry name" value="Cyclic phosphodiesterase"/>
    <property type="match status" value="1"/>
</dbReference>
<sequence>MGGWRRRFDPSASAGVPAHVTVLVPFLDVARIDTAVIHDLRALFGRHSPFAVRFDACRRFPDVLYLAPTPDQPFRALTEAVVARWPEAPPYGGQFKEVIPHLTVAHDQQGQVLDEVETALTVRLPVTADVASVSLFVCDGELWHPYAEFPLLVA</sequence>
<dbReference type="AlphaFoldDB" id="A0A918A850"/>
<keyword evidence="2" id="KW-1185">Reference proteome</keyword>
<proteinExistence type="predicted"/>
<name>A0A918A850_9ACTN</name>